<dbReference type="STRING" id="409849.ENSPMGP00000007486"/>
<dbReference type="GO" id="GO:0005509">
    <property type="term" value="F:calcium ion binding"/>
    <property type="evidence" value="ECO:0007669"/>
    <property type="project" value="InterPro"/>
</dbReference>
<reference evidence="4" key="2">
    <citation type="submission" date="2025-09" db="UniProtKB">
        <authorList>
            <consortium name="Ensembl"/>
        </authorList>
    </citation>
    <scope>IDENTIFICATION</scope>
</reference>
<dbReference type="AlphaFoldDB" id="A0A3B3ZT55"/>
<dbReference type="PROSITE" id="PS50222">
    <property type="entry name" value="EF_HAND_2"/>
    <property type="match status" value="1"/>
</dbReference>
<feature type="compositionally biased region" description="Basic and acidic residues" evidence="2">
    <location>
        <begin position="18"/>
        <end position="28"/>
    </location>
</feature>
<reference evidence="4" key="1">
    <citation type="submission" date="2025-08" db="UniProtKB">
        <authorList>
            <consortium name="Ensembl"/>
        </authorList>
    </citation>
    <scope>IDENTIFICATION</scope>
</reference>
<feature type="region of interest" description="Disordered" evidence="2">
    <location>
        <begin position="1"/>
        <end position="46"/>
    </location>
</feature>
<proteinExistence type="predicted"/>
<evidence type="ECO:0000313" key="5">
    <source>
        <dbReference type="Proteomes" id="UP000261520"/>
    </source>
</evidence>
<evidence type="ECO:0000256" key="2">
    <source>
        <dbReference type="SAM" id="MobiDB-lite"/>
    </source>
</evidence>
<evidence type="ECO:0000313" key="4">
    <source>
        <dbReference type="Ensembl" id="ENSPMGP00000007486.1"/>
    </source>
</evidence>
<evidence type="ECO:0000256" key="1">
    <source>
        <dbReference type="SAM" id="Coils"/>
    </source>
</evidence>
<dbReference type="InterPro" id="IPR002048">
    <property type="entry name" value="EF_hand_dom"/>
</dbReference>
<feature type="coiled-coil region" evidence="1">
    <location>
        <begin position="134"/>
        <end position="308"/>
    </location>
</feature>
<evidence type="ECO:0000259" key="3">
    <source>
        <dbReference type="PROSITE" id="PS50222"/>
    </source>
</evidence>
<keyword evidence="5" id="KW-1185">Reference proteome</keyword>
<protein>
    <recommendedName>
        <fullName evidence="3">EF-hand domain-containing protein</fullName>
    </recommendedName>
</protein>
<name>A0A3B3ZT55_9GOBI</name>
<dbReference type="Proteomes" id="UP000261520">
    <property type="component" value="Unplaced"/>
</dbReference>
<feature type="domain" description="EF-hand" evidence="3">
    <location>
        <begin position="47"/>
        <end position="82"/>
    </location>
</feature>
<dbReference type="Ensembl" id="ENSPMGT00000007966.1">
    <property type="protein sequence ID" value="ENSPMGP00000007486.1"/>
    <property type="gene ID" value="ENSPMGG00000006205.1"/>
</dbReference>
<keyword evidence="1" id="KW-0175">Coiled coil</keyword>
<organism evidence="4 5">
    <name type="scientific">Periophthalmus magnuspinnatus</name>
    <dbReference type="NCBI Taxonomy" id="409849"/>
    <lineage>
        <taxon>Eukaryota</taxon>
        <taxon>Metazoa</taxon>
        <taxon>Chordata</taxon>
        <taxon>Craniata</taxon>
        <taxon>Vertebrata</taxon>
        <taxon>Euteleostomi</taxon>
        <taxon>Actinopterygii</taxon>
        <taxon>Neopterygii</taxon>
        <taxon>Teleostei</taxon>
        <taxon>Neoteleostei</taxon>
        <taxon>Acanthomorphata</taxon>
        <taxon>Gobiaria</taxon>
        <taxon>Gobiiformes</taxon>
        <taxon>Gobioidei</taxon>
        <taxon>Gobiidae</taxon>
        <taxon>Oxudercinae</taxon>
        <taxon>Periophthalmus</taxon>
    </lineage>
</organism>
<sequence>RAAYTQKQNKRKNQTTGKIRENKTNRPGEEEEDQVRRRRRLEGEVPLSPEQLETVFESLDRQGNGFLTPLEFNTGLGQCISVADCDGHTVSSHDAAALRFANTLSELGGDRLFRSHAELCSLWCELEKDSPALLALLEEVLAQALSDLQDSIREKDSLEQALHRREAEHDQMIRSLYEEMENQIKEERDKQADSCNRCDCAQMENRMRQMSHDQSKVKEQNQQLHKATAQLQEQLENSQQHLQTALNQLSLLQDMADQEAQTKHRNVLKVSRNMQKEKDSLMRQLELLRDMNKRLRDEKDARLETQRRVIHRRPMTQYLYPP</sequence>
<accession>A0A3B3ZT55</accession>